<dbReference type="PROSITE" id="PS50102">
    <property type="entry name" value="RRM"/>
    <property type="match status" value="1"/>
</dbReference>
<evidence type="ECO:0000256" key="2">
    <source>
        <dbReference type="PROSITE-ProRule" id="PRU00176"/>
    </source>
</evidence>
<dbReference type="InterPro" id="IPR045844">
    <property type="entry name" value="RRM_Ist3-like"/>
</dbReference>
<dbReference type="Pfam" id="PF00076">
    <property type="entry name" value="RRM_1"/>
    <property type="match status" value="1"/>
</dbReference>
<protein>
    <recommendedName>
        <fullName evidence="4">RRM domain-containing protein</fullName>
    </recommendedName>
</protein>
<feature type="compositionally biased region" description="Basic and acidic residues" evidence="3">
    <location>
        <begin position="241"/>
        <end position="289"/>
    </location>
</feature>
<organism evidence="5 6">
    <name type="scientific">Brassicogethes aeneus</name>
    <name type="common">Rape pollen beetle</name>
    <name type="synonym">Meligethes aeneus</name>
    <dbReference type="NCBI Taxonomy" id="1431903"/>
    <lineage>
        <taxon>Eukaryota</taxon>
        <taxon>Metazoa</taxon>
        <taxon>Ecdysozoa</taxon>
        <taxon>Arthropoda</taxon>
        <taxon>Hexapoda</taxon>
        <taxon>Insecta</taxon>
        <taxon>Pterygota</taxon>
        <taxon>Neoptera</taxon>
        <taxon>Endopterygota</taxon>
        <taxon>Coleoptera</taxon>
        <taxon>Polyphaga</taxon>
        <taxon>Cucujiformia</taxon>
        <taxon>Nitidulidae</taxon>
        <taxon>Meligethinae</taxon>
        <taxon>Brassicogethes</taxon>
    </lineage>
</organism>
<feature type="domain" description="RRM" evidence="4">
    <location>
        <begin position="28"/>
        <end position="106"/>
    </location>
</feature>
<dbReference type="GO" id="GO:0071011">
    <property type="term" value="C:precatalytic spliceosome"/>
    <property type="evidence" value="ECO:0007669"/>
    <property type="project" value="TreeGrafter"/>
</dbReference>
<gene>
    <name evidence="5" type="ORF">MELIAE_LOCUS2967</name>
</gene>
<dbReference type="Gene3D" id="3.30.70.330">
    <property type="match status" value="1"/>
</dbReference>
<dbReference type="SMART" id="SM00360">
    <property type="entry name" value="RRM"/>
    <property type="match status" value="1"/>
</dbReference>
<accession>A0A9P0FDM4</accession>
<evidence type="ECO:0000313" key="6">
    <source>
        <dbReference type="Proteomes" id="UP001154078"/>
    </source>
</evidence>
<name>A0A9P0FDM4_BRAAE</name>
<dbReference type="GO" id="GO:0005686">
    <property type="term" value="C:U2 snRNP"/>
    <property type="evidence" value="ECO:0007669"/>
    <property type="project" value="TreeGrafter"/>
</dbReference>
<feature type="compositionally biased region" description="Basic residues" evidence="3">
    <location>
        <begin position="188"/>
        <end position="206"/>
    </location>
</feature>
<dbReference type="InterPro" id="IPR012677">
    <property type="entry name" value="Nucleotide-bd_a/b_plait_sf"/>
</dbReference>
<evidence type="ECO:0000256" key="1">
    <source>
        <dbReference type="ARBA" id="ARBA00022884"/>
    </source>
</evidence>
<dbReference type="Proteomes" id="UP001154078">
    <property type="component" value="Chromosome 2"/>
</dbReference>
<dbReference type="GO" id="GO:0071013">
    <property type="term" value="C:catalytic step 2 spliceosome"/>
    <property type="evidence" value="ECO:0007669"/>
    <property type="project" value="TreeGrafter"/>
</dbReference>
<dbReference type="SUPFAM" id="SSF54928">
    <property type="entry name" value="RNA-binding domain, RBD"/>
    <property type="match status" value="1"/>
</dbReference>
<dbReference type="InterPro" id="IPR000504">
    <property type="entry name" value="RRM_dom"/>
</dbReference>
<keyword evidence="1 2" id="KW-0694">RNA-binding</keyword>
<dbReference type="CDD" id="cd12411">
    <property type="entry name" value="RRM_ist3_like"/>
    <property type="match status" value="1"/>
</dbReference>
<dbReference type="AlphaFoldDB" id="A0A9P0FDM4"/>
<dbReference type="GO" id="GO:0003723">
    <property type="term" value="F:RNA binding"/>
    <property type="evidence" value="ECO:0007669"/>
    <property type="project" value="UniProtKB-UniRule"/>
</dbReference>
<reference evidence="5" key="1">
    <citation type="submission" date="2021-12" db="EMBL/GenBank/DDBJ databases">
        <authorList>
            <person name="King R."/>
        </authorList>
    </citation>
    <scope>NUCLEOTIDE SEQUENCE</scope>
</reference>
<evidence type="ECO:0000259" key="4">
    <source>
        <dbReference type="PROSITE" id="PS50102"/>
    </source>
</evidence>
<dbReference type="PANTHER" id="PTHR45880">
    <property type="entry name" value="RNA-BINDING MOTIF PROTEIN, X-LINKED 2"/>
    <property type="match status" value="1"/>
</dbReference>
<dbReference type="InterPro" id="IPR051847">
    <property type="entry name" value="RNA_proc/Spliceosome_comp"/>
</dbReference>
<feature type="compositionally biased region" description="Basic and acidic residues" evidence="3">
    <location>
        <begin position="177"/>
        <end position="187"/>
    </location>
</feature>
<dbReference type="GO" id="GO:0000398">
    <property type="term" value="P:mRNA splicing, via spliceosome"/>
    <property type="evidence" value="ECO:0007669"/>
    <property type="project" value="InterPro"/>
</dbReference>
<dbReference type="FunFam" id="3.30.70.330:FF:000962">
    <property type="entry name" value="RBMX2 ortholog"/>
    <property type="match status" value="1"/>
</dbReference>
<proteinExistence type="predicted"/>
<keyword evidence="6" id="KW-1185">Reference proteome</keyword>
<feature type="region of interest" description="Disordered" evidence="3">
    <location>
        <begin position="177"/>
        <end position="312"/>
    </location>
</feature>
<evidence type="ECO:0000313" key="5">
    <source>
        <dbReference type="EMBL" id="CAH0550056.1"/>
    </source>
</evidence>
<dbReference type="OrthoDB" id="2573941at2759"/>
<dbReference type="PANTHER" id="PTHR45880:SF1">
    <property type="entry name" value="RNA-BINDING MOTIF PROTEIN, X-LINKED 2"/>
    <property type="match status" value="1"/>
</dbReference>
<dbReference type="EMBL" id="OV121133">
    <property type="protein sequence ID" value="CAH0550056.1"/>
    <property type="molecule type" value="Genomic_DNA"/>
</dbReference>
<dbReference type="InterPro" id="IPR035979">
    <property type="entry name" value="RBD_domain_sf"/>
</dbReference>
<sequence>MKNVLKLSEQELNTGNKTSWHDQYRDSAWVFVGGLPFDLTEGDIVCIFSQYGEIVNINLIRAKDTGKSKGFCFICYEDQRSTVLAVDNFNGIKILNRTIRVDHVSNYKAPKMGKKTDEETEQLYREGCAPKAVAPLALRPKTPPMDFRETIADVISGEIKLPSRLPIYPIKQEIKDDGEEVKISKEKKDKKKKDKKKKSKKKKSRKNSSGDDSDNEDSKRKKKKSRKDSSSSDSEEDSGSEDLKRKIKKEKDCDSHRNSGESSRKYSENRHKDYFSSKNRDRSYSEKSAPEILPPKSNILEIMPSEETPYEL</sequence>
<evidence type="ECO:0000256" key="3">
    <source>
        <dbReference type="SAM" id="MobiDB-lite"/>
    </source>
</evidence>